<name>A0A2K9MG39_9RHOB</name>
<dbReference type="EMBL" id="CP025583">
    <property type="protein sequence ID" value="AUM74608.1"/>
    <property type="molecule type" value="Genomic_DNA"/>
</dbReference>
<dbReference type="InterPro" id="IPR050287">
    <property type="entry name" value="MTA/SAH_deaminase"/>
</dbReference>
<dbReference type="PANTHER" id="PTHR43794:SF11">
    <property type="entry name" value="AMIDOHYDROLASE-RELATED DOMAIN-CONTAINING PROTEIN"/>
    <property type="match status" value="1"/>
</dbReference>
<protein>
    <submittedName>
        <fullName evidence="4">N-ethylammeline chlorohydrolase</fullName>
    </submittedName>
</protein>
<dbReference type="Gene3D" id="2.30.40.10">
    <property type="entry name" value="Urease, subunit C, domain 1"/>
    <property type="match status" value="1"/>
</dbReference>
<evidence type="ECO:0000256" key="2">
    <source>
        <dbReference type="ARBA" id="ARBA00022801"/>
    </source>
</evidence>
<feature type="domain" description="Amidohydrolase-related" evidence="3">
    <location>
        <begin position="64"/>
        <end position="425"/>
    </location>
</feature>
<dbReference type="Gene3D" id="3.20.20.140">
    <property type="entry name" value="Metal-dependent hydrolases"/>
    <property type="match status" value="1"/>
</dbReference>
<dbReference type="SUPFAM" id="SSF51338">
    <property type="entry name" value="Composite domain of metallo-dependent hydrolases"/>
    <property type="match status" value="1"/>
</dbReference>
<organism evidence="4 5">
    <name type="scientific">Paracoccus jeotgali</name>
    <dbReference type="NCBI Taxonomy" id="2065379"/>
    <lineage>
        <taxon>Bacteria</taxon>
        <taxon>Pseudomonadati</taxon>
        <taxon>Pseudomonadota</taxon>
        <taxon>Alphaproteobacteria</taxon>
        <taxon>Rhodobacterales</taxon>
        <taxon>Paracoccaceae</taxon>
        <taxon>Paracoccus</taxon>
    </lineage>
</organism>
<evidence type="ECO:0000313" key="5">
    <source>
        <dbReference type="Proteomes" id="UP000234882"/>
    </source>
</evidence>
<dbReference type="KEGG" id="paru:CYR75_10245"/>
<comment type="similarity">
    <text evidence="1">Belongs to the metallo-dependent hydrolases superfamily. ATZ/TRZ family.</text>
</comment>
<keyword evidence="5" id="KW-1185">Reference proteome</keyword>
<dbReference type="InterPro" id="IPR032466">
    <property type="entry name" value="Metal_Hydrolase"/>
</dbReference>
<dbReference type="InterPro" id="IPR006680">
    <property type="entry name" value="Amidohydro-rel"/>
</dbReference>
<accession>A0A2K9MG39</accession>
<dbReference type="GO" id="GO:0016810">
    <property type="term" value="F:hydrolase activity, acting on carbon-nitrogen (but not peptide) bonds"/>
    <property type="evidence" value="ECO:0007669"/>
    <property type="project" value="InterPro"/>
</dbReference>
<sequence length="478" mass="51724">MIMMENVDLLFTGADIYTLDEDQPVIRNGAIAVVGNSIAAIGPAAEVAARCKTITRTVDCSGTVLMPGLIDAHTHQFQLLGRTLGDGMSLLPWLAKFMLPLAASMDSKSALAAVELSALNSALTGATSVVDNHYAPVDEQTTLAVAHSMERVGVRGAVARGMFGPMVEGGVRMNTDERLFKYSVQEEIDITEACLKQQPASSLVQIWPMPENVVYVDKEMMQGALELAERYDVSWQAHMSESRFEVEIHESIHGQRPVKWLHENGILSDRTTFAHGIWLDEEEIELLGDARSTVIHNPVSNQFLASGIMKLGPLLQAGANVALGTDGVAVAGQDMFEAMKSAQMMQHLRGYDAESTSAELMLHLACRNGGKMLRKNVGVLKLGALADFITVDISGPHHQPATRAVCCLTSSARGSDVRHVVVDGEHIVADGRSTRIDDEKAIADALQASKTVIERAGITDLVQEWKNPGHHYARKADA</sequence>
<dbReference type="Proteomes" id="UP000234882">
    <property type="component" value="Chromosome"/>
</dbReference>
<keyword evidence="2 4" id="KW-0378">Hydrolase</keyword>
<dbReference type="PANTHER" id="PTHR43794">
    <property type="entry name" value="AMINOHYDROLASE SSNA-RELATED"/>
    <property type="match status" value="1"/>
</dbReference>
<evidence type="ECO:0000256" key="1">
    <source>
        <dbReference type="ARBA" id="ARBA00006745"/>
    </source>
</evidence>
<dbReference type="Pfam" id="PF01979">
    <property type="entry name" value="Amidohydro_1"/>
    <property type="match status" value="1"/>
</dbReference>
<dbReference type="InterPro" id="IPR011059">
    <property type="entry name" value="Metal-dep_hydrolase_composite"/>
</dbReference>
<reference evidence="5" key="1">
    <citation type="submission" date="2017-12" db="EMBL/GenBank/DDBJ databases">
        <title>Genomic analysis of Paracoccus sp. CBA4604.</title>
        <authorList>
            <person name="Roh S.W."/>
            <person name="Kim J.Y."/>
            <person name="Kim J.S."/>
        </authorList>
    </citation>
    <scope>NUCLEOTIDE SEQUENCE [LARGE SCALE GENOMIC DNA]</scope>
    <source>
        <strain evidence="5">CBA4604</strain>
    </source>
</reference>
<proteinExistence type="inferred from homology"/>
<dbReference type="SUPFAM" id="SSF51556">
    <property type="entry name" value="Metallo-dependent hydrolases"/>
    <property type="match status" value="1"/>
</dbReference>
<evidence type="ECO:0000259" key="3">
    <source>
        <dbReference type="Pfam" id="PF01979"/>
    </source>
</evidence>
<gene>
    <name evidence="4" type="ORF">CYR75_10245</name>
</gene>
<dbReference type="AlphaFoldDB" id="A0A2K9MG39"/>
<evidence type="ECO:0000313" key="4">
    <source>
        <dbReference type="EMBL" id="AUM74608.1"/>
    </source>
</evidence>